<keyword evidence="6" id="KW-1185">Reference proteome</keyword>
<evidence type="ECO:0000256" key="2">
    <source>
        <dbReference type="PROSITE-ProRule" id="PRU00192"/>
    </source>
</evidence>
<dbReference type="FunFam" id="3.10.620.30:FF:000005">
    <property type="entry name" value="SH3 domain protein (Cyk3), putative"/>
    <property type="match status" value="1"/>
</dbReference>
<dbReference type="InterPro" id="IPR052557">
    <property type="entry name" value="CAP/Cytokinesis_protein"/>
</dbReference>
<dbReference type="FunFam" id="2.30.30.40:FF:000168">
    <property type="entry name" value="SH3 domain protein (Cyk3)"/>
    <property type="match status" value="1"/>
</dbReference>
<feature type="compositionally biased region" description="Polar residues" evidence="3">
    <location>
        <begin position="580"/>
        <end position="590"/>
    </location>
</feature>
<feature type="region of interest" description="Disordered" evidence="3">
    <location>
        <begin position="185"/>
        <end position="457"/>
    </location>
</feature>
<feature type="compositionally biased region" description="Polar residues" evidence="3">
    <location>
        <begin position="785"/>
        <end position="800"/>
    </location>
</feature>
<evidence type="ECO:0000313" key="6">
    <source>
        <dbReference type="Proteomes" id="UP000799640"/>
    </source>
</evidence>
<dbReference type="GO" id="GO:0110085">
    <property type="term" value="C:mitotic actomyosin contractile ring"/>
    <property type="evidence" value="ECO:0007669"/>
    <property type="project" value="TreeGrafter"/>
</dbReference>
<dbReference type="Pfam" id="PF00018">
    <property type="entry name" value="SH3_1"/>
    <property type="match status" value="1"/>
</dbReference>
<dbReference type="GO" id="GO:0140278">
    <property type="term" value="P:mitotic division septum assembly"/>
    <property type="evidence" value="ECO:0007669"/>
    <property type="project" value="TreeGrafter"/>
</dbReference>
<dbReference type="Gene3D" id="2.30.30.40">
    <property type="entry name" value="SH3 Domains"/>
    <property type="match status" value="1"/>
</dbReference>
<dbReference type="SUPFAM" id="SSF54001">
    <property type="entry name" value="Cysteine proteinases"/>
    <property type="match status" value="1"/>
</dbReference>
<dbReference type="SMART" id="SM00326">
    <property type="entry name" value="SH3"/>
    <property type="match status" value="1"/>
</dbReference>
<dbReference type="InterPro" id="IPR002931">
    <property type="entry name" value="Transglutaminase-like"/>
</dbReference>
<dbReference type="SMART" id="SM00460">
    <property type="entry name" value="TGc"/>
    <property type="match status" value="1"/>
</dbReference>
<feature type="region of interest" description="Disordered" evidence="3">
    <location>
        <begin position="665"/>
        <end position="713"/>
    </location>
</feature>
<evidence type="ECO:0000313" key="5">
    <source>
        <dbReference type="EMBL" id="KAF2402854.1"/>
    </source>
</evidence>
<dbReference type="CDD" id="cd11889">
    <property type="entry name" value="SH3_Cyk3p-like"/>
    <property type="match status" value="1"/>
</dbReference>
<accession>A0A6G1I3U1</accession>
<dbReference type="InterPro" id="IPR036028">
    <property type="entry name" value="SH3-like_dom_sf"/>
</dbReference>
<protein>
    <recommendedName>
        <fullName evidence="4">SH3 domain-containing protein</fullName>
    </recommendedName>
</protein>
<dbReference type="InterPro" id="IPR056409">
    <property type="entry name" value="Ig_CYK3_C"/>
</dbReference>
<gene>
    <name evidence="5" type="ORF">EJ06DRAFT_541702</name>
</gene>
<feature type="compositionally biased region" description="Basic and acidic residues" evidence="3">
    <location>
        <begin position="537"/>
        <end position="553"/>
    </location>
</feature>
<dbReference type="Proteomes" id="UP000799640">
    <property type="component" value="Unassembled WGS sequence"/>
</dbReference>
<dbReference type="InterPro" id="IPR001452">
    <property type="entry name" value="SH3_domain"/>
</dbReference>
<dbReference type="EMBL" id="ML996690">
    <property type="protein sequence ID" value="KAF2402854.1"/>
    <property type="molecule type" value="Genomic_DNA"/>
</dbReference>
<feature type="compositionally biased region" description="Pro residues" evidence="3">
    <location>
        <begin position="437"/>
        <end position="447"/>
    </location>
</feature>
<feature type="compositionally biased region" description="Basic and acidic residues" evidence="3">
    <location>
        <begin position="603"/>
        <end position="612"/>
    </location>
</feature>
<feature type="region of interest" description="Disordered" evidence="3">
    <location>
        <begin position="79"/>
        <end position="99"/>
    </location>
</feature>
<feature type="compositionally biased region" description="Low complexity" evidence="3">
    <location>
        <begin position="1241"/>
        <end position="1254"/>
    </location>
</feature>
<evidence type="ECO:0000256" key="3">
    <source>
        <dbReference type="SAM" id="MobiDB-lite"/>
    </source>
</evidence>
<evidence type="ECO:0000259" key="4">
    <source>
        <dbReference type="PROSITE" id="PS50002"/>
    </source>
</evidence>
<name>A0A6G1I3U1_9PEZI</name>
<feature type="domain" description="SH3" evidence="4">
    <location>
        <begin position="8"/>
        <end position="70"/>
    </location>
</feature>
<feature type="region of interest" description="Disordered" evidence="3">
    <location>
        <begin position="492"/>
        <end position="643"/>
    </location>
</feature>
<dbReference type="Gene3D" id="3.10.620.30">
    <property type="match status" value="1"/>
</dbReference>
<feature type="region of interest" description="Disordered" evidence="3">
    <location>
        <begin position="111"/>
        <end position="172"/>
    </location>
</feature>
<feature type="compositionally biased region" description="Pro residues" evidence="3">
    <location>
        <begin position="420"/>
        <end position="429"/>
    </location>
</feature>
<dbReference type="InterPro" id="IPR035553">
    <property type="entry name" value="Cyk3_SH3"/>
</dbReference>
<dbReference type="PANTHER" id="PTHR46333:SF2">
    <property type="entry name" value="CYTOKINESIS PROTEIN 3"/>
    <property type="match status" value="1"/>
</dbReference>
<dbReference type="PANTHER" id="PTHR46333">
    <property type="entry name" value="CYTOKINESIS PROTEIN 3"/>
    <property type="match status" value="1"/>
</dbReference>
<dbReference type="PROSITE" id="PS50002">
    <property type="entry name" value="SH3"/>
    <property type="match status" value="1"/>
</dbReference>
<feature type="compositionally biased region" description="Basic and acidic residues" evidence="3">
    <location>
        <begin position="217"/>
        <end position="245"/>
    </location>
</feature>
<feature type="compositionally biased region" description="Polar residues" evidence="3">
    <location>
        <begin position="154"/>
        <end position="169"/>
    </location>
</feature>
<feature type="compositionally biased region" description="Low complexity" evidence="3">
    <location>
        <begin position="1267"/>
        <end position="1294"/>
    </location>
</feature>
<dbReference type="Pfam" id="PF24584">
    <property type="entry name" value="Ig_CYK3_C"/>
    <property type="match status" value="2"/>
</dbReference>
<feature type="region of interest" description="Disordered" evidence="3">
    <location>
        <begin position="761"/>
        <end position="802"/>
    </location>
</feature>
<evidence type="ECO:0000256" key="1">
    <source>
        <dbReference type="ARBA" id="ARBA00022443"/>
    </source>
</evidence>
<reference evidence="5" key="1">
    <citation type="journal article" date="2020" name="Stud. Mycol.">
        <title>101 Dothideomycetes genomes: a test case for predicting lifestyles and emergence of pathogens.</title>
        <authorList>
            <person name="Haridas S."/>
            <person name="Albert R."/>
            <person name="Binder M."/>
            <person name="Bloem J."/>
            <person name="Labutti K."/>
            <person name="Salamov A."/>
            <person name="Andreopoulos B."/>
            <person name="Baker S."/>
            <person name="Barry K."/>
            <person name="Bills G."/>
            <person name="Bluhm B."/>
            <person name="Cannon C."/>
            <person name="Castanera R."/>
            <person name="Culley D."/>
            <person name="Daum C."/>
            <person name="Ezra D."/>
            <person name="Gonzalez J."/>
            <person name="Henrissat B."/>
            <person name="Kuo A."/>
            <person name="Liang C."/>
            <person name="Lipzen A."/>
            <person name="Lutzoni F."/>
            <person name="Magnuson J."/>
            <person name="Mondo S."/>
            <person name="Nolan M."/>
            <person name="Ohm R."/>
            <person name="Pangilinan J."/>
            <person name="Park H.-J."/>
            <person name="Ramirez L."/>
            <person name="Alfaro M."/>
            <person name="Sun H."/>
            <person name="Tritt A."/>
            <person name="Yoshinaga Y."/>
            <person name="Zwiers L.-H."/>
            <person name="Turgeon B."/>
            <person name="Goodwin S."/>
            <person name="Spatafora J."/>
            <person name="Crous P."/>
            <person name="Grigoriev I."/>
        </authorList>
    </citation>
    <scope>NUCLEOTIDE SEQUENCE</scope>
    <source>
        <strain evidence="5">CBS 262.69</strain>
    </source>
</reference>
<keyword evidence="1 2" id="KW-0728">SH3 domain</keyword>
<dbReference type="OrthoDB" id="6129702at2759"/>
<feature type="compositionally biased region" description="Basic residues" evidence="3">
    <location>
        <begin position="593"/>
        <end position="602"/>
    </location>
</feature>
<sequence>MAQPLPMKFPCWVKAIYSWGGETKRDLGFLEGDLIECLNAGDGSWWMGRLRRDRRMVGLFPSNFVEVLPADFTPGGSRNASPLPVRAPSATKAPVPQKSKSMFRKPFQAYYNASQPNPEAAKRELQQKTGGTGTPGGSLRQTHKPYSSMKKAGSNESTPSPQLAAQRSKSAAKGLVMEPVPRNGHIARAASPAPPPASYRAVSPAPPVQQSSYRTGAEPERQSSYRAHEPERHGSYRAPEPDRHSSYRAHSPAPPQNYARAASPAPPQHYARAASPAPPHNYARAASPAPPAHYRAHSPAPPAHYRAHSPAPPIDYRTASPAPPAHYRAHSPAPPQNYVRTASPAPPAHYRAHSPAPPPPDHFRAPSPAPSAYRPYSRGPSPTPYQAMRDGALSDAGWEREDSPPPPPPPPHRVFQPSRAPSPQPPPQFEQPRHLTPEPPSPLPGMTPSPLTNAMNDVMNCIEDMSLSQTKPAKPDEPLSVWSPEAFDEIYSTAKKARPQTSLGLEHQDSGYGGSGHDSPVGFAGNAKAGPPQVEDYVQRMERRLRALHEAEGTKPGAGNGTGDMGPPPPPPKNGVSRPGSPQESTTSFGSRKGSKKLKHRKSAYELGREMLGRTFTTKTSATSTTHSSGSTSHTLMSASSAGGISATSAGSLYRKKLGMGHVRPQSVMETGSRGGGSRAGYPFSASRPQTPMTGGVSYHSSHDSGAQVPDTPDTVQKPEWMGEVNATPSVLGGLATPRPRKSGFFKKMIETARTGTANVRSTISSAGSHSRPGSPVKGGAIANGITSLSGGPSRPQSSAAARDMGLNNAVDWVQVRRDVNRSNSLSRNERAERAERCQMLDLPVLAPVDILRDTLEGDEDMDGLAVAEPTDFNACNLALVDKSARFVNNLPPVTTPAQLVQGYLCRPYRSDVQRLRAIFTWVAERIAWEEAFEGTVDTRRVISTKRGCAEEVAVLVAEMCAAVGIHADVVPGYLKSPGAHLDTDTDPDRPNHFWNVVVADGEWRIMDCSLASPTHPARAQYSTAGAHAAEGWWFLARPSHACYTHVPASDAHQHLVPAMPRSVLLALPSACPPFFKHRLDMVHFDTSLLHLENLELVHVHFFVPEDVECVAEVVVRAFARDADGDVFESGDVLRRPALAQAQWIGGRKRVTVKALLPGDEGTGVLKIYAGMKGLMHSIKSNPHALALALPLTHTGTNPPYTFFTRHPTPHAMRHDLYVVQPQCARLALNNTFVFTVRQHPSSSSTTPDPNTGSFTGRASPLPARPTSALSMASVSASGSAYSGSQASSTTSGGQRKPAKLAVQAPGGKIIRLVRKAEHSLSGGGEEGRLDGSEWETVIKVGERGTWRGLVLADRTARWCVFAEWECV</sequence>
<dbReference type="Pfam" id="PF01841">
    <property type="entry name" value="Transglut_core"/>
    <property type="match status" value="1"/>
</dbReference>
<dbReference type="SUPFAM" id="SSF50044">
    <property type="entry name" value="SH3-domain"/>
    <property type="match status" value="1"/>
</dbReference>
<proteinExistence type="predicted"/>
<organism evidence="5 6">
    <name type="scientific">Trichodelitschia bisporula</name>
    <dbReference type="NCBI Taxonomy" id="703511"/>
    <lineage>
        <taxon>Eukaryota</taxon>
        <taxon>Fungi</taxon>
        <taxon>Dikarya</taxon>
        <taxon>Ascomycota</taxon>
        <taxon>Pezizomycotina</taxon>
        <taxon>Dothideomycetes</taxon>
        <taxon>Dothideomycetes incertae sedis</taxon>
        <taxon>Phaeotrichales</taxon>
        <taxon>Phaeotrichaceae</taxon>
        <taxon>Trichodelitschia</taxon>
    </lineage>
</organism>
<dbReference type="InterPro" id="IPR038765">
    <property type="entry name" value="Papain-like_cys_pep_sf"/>
</dbReference>
<feature type="compositionally biased region" description="Low complexity" evidence="3">
    <location>
        <begin position="615"/>
        <end position="643"/>
    </location>
</feature>
<feature type="region of interest" description="Disordered" evidence="3">
    <location>
        <begin position="1239"/>
        <end position="1302"/>
    </location>
</feature>